<dbReference type="AlphaFoldDB" id="A0AAN6USC5"/>
<gene>
    <name evidence="2" type="ORF">BT67DRAFT_437495</name>
</gene>
<proteinExistence type="predicted"/>
<accession>A0AAN6USC5</accession>
<feature type="region of interest" description="Disordered" evidence="1">
    <location>
        <begin position="192"/>
        <end position="218"/>
    </location>
</feature>
<evidence type="ECO:0000256" key="1">
    <source>
        <dbReference type="SAM" id="MobiDB-lite"/>
    </source>
</evidence>
<sequence length="218" mass="24535">MTVICVGLASVGNSNAKRTVVLRTPYLVGKPSSVDGPKTSKFDVLVLAKPFRKAMGGKVWGPIELDMVGILRCVDAGLPASKIFAFQEIFADVARVLAWPLGRSIMRLPCARGARDDSNQCVRRWPEIAVKIPPTRLSWPPMHERIERNLLIIAQLLNQPRTNYLWPRLGFLVLVLRYLQCCRDRALWRGKSDPGQCLHSHRTHRPRGRTPKRVAIAD</sequence>
<reference evidence="2" key="2">
    <citation type="submission" date="2023-05" db="EMBL/GenBank/DDBJ databases">
        <authorList>
            <consortium name="Lawrence Berkeley National Laboratory"/>
            <person name="Steindorff A."/>
            <person name="Hensen N."/>
            <person name="Bonometti L."/>
            <person name="Westerberg I."/>
            <person name="Brannstrom I.O."/>
            <person name="Guillou S."/>
            <person name="Cros-Aarteil S."/>
            <person name="Calhoun S."/>
            <person name="Haridas S."/>
            <person name="Kuo A."/>
            <person name="Mondo S."/>
            <person name="Pangilinan J."/>
            <person name="Riley R."/>
            <person name="Labutti K."/>
            <person name="Andreopoulos B."/>
            <person name="Lipzen A."/>
            <person name="Chen C."/>
            <person name="Yanf M."/>
            <person name="Daum C."/>
            <person name="Ng V."/>
            <person name="Clum A."/>
            <person name="Ohm R."/>
            <person name="Martin F."/>
            <person name="Silar P."/>
            <person name="Natvig D."/>
            <person name="Lalanne C."/>
            <person name="Gautier V."/>
            <person name="Ament-Velasquez S.L."/>
            <person name="Kruys A."/>
            <person name="Hutchinson M.I."/>
            <person name="Powell A.J."/>
            <person name="Barry K."/>
            <person name="Miller A.N."/>
            <person name="Grigoriev I.V."/>
            <person name="Debuchy R."/>
            <person name="Gladieux P."/>
            <person name="Thoren M.H."/>
            <person name="Johannesson H."/>
        </authorList>
    </citation>
    <scope>NUCLEOTIDE SEQUENCE</scope>
    <source>
        <strain evidence="2">CBS 123565</strain>
    </source>
</reference>
<dbReference type="EMBL" id="MU853401">
    <property type="protein sequence ID" value="KAK4138148.1"/>
    <property type="molecule type" value="Genomic_DNA"/>
</dbReference>
<dbReference type="Proteomes" id="UP001304895">
    <property type="component" value="Unassembled WGS sequence"/>
</dbReference>
<feature type="compositionally biased region" description="Basic residues" evidence="1">
    <location>
        <begin position="199"/>
        <end position="212"/>
    </location>
</feature>
<evidence type="ECO:0000313" key="2">
    <source>
        <dbReference type="EMBL" id="KAK4138148.1"/>
    </source>
</evidence>
<protein>
    <submittedName>
        <fullName evidence="2">Uncharacterized protein</fullName>
    </submittedName>
</protein>
<name>A0AAN6USC5_9PEZI</name>
<comment type="caution">
    <text evidence="2">The sequence shown here is derived from an EMBL/GenBank/DDBJ whole genome shotgun (WGS) entry which is preliminary data.</text>
</comment>
<reference evidence="2" key="1">
    <citation type="journal article" date="2023" name="Mol. Phylogenet. Evol.">
        <title>Genome-scale phylogeny and comparative genomics of the fungal order Sordariales.</title>
        <authorList>
            <person name="Hensen N."/>
            <person name="Bonometti L."/>
            <person name="Westerberg I."/>
            <person name="Brannstrom I.O."/>
            <person name="Guillou S."/>
            <person name="Cros-Aarteil S."/>
            <person name="Calhoun S."/>
            <person name="Haridas S."/>
            <person name="Kuo A."/>
            <person name="Mondo S."/>
            <person name="Pangilinan J."/>
            <person name="Riley R."/>
            <person name="LaButti K."/>
            <person name="Andreopoulos B."/>
            <person name="Lipzen A."/>
            <person name="Chen C."/>
            <person name="Yan M."/>
            <person name="Daum C."/>
            <person name="Ng V."/>
            <person name="Clum A."/>
            <person name="Steindorff A."/>
            <person name="Ohm R.A."/>
            <person name="Martin F."/>
            <person name="Silar P."/>
            <person name="Natvig D.O."/>
            <person name="Lalanne C."/>
            <person name="Gautier V."/>
            <person name="Ament-Velasquez S.L."/>
            <person name="Kruys A."/>
            <person name="Hutchinson M.I."/>
            <person name="Powell A.J."/>
            <person name="Barry K."/>
            <person name="Miller A.N."/>
            <person name="Grigoriev I.V."/>
            <person name="Debuchy R."/>
            <person name="Gladieux P."/>
            <person name="Hiltunen Thoren M."/>
            <person name="Johannesson H."/>
        </authorList>
    </citation>
    <scope>NUCLEOTIDE SEQUENCE</scope>
    <source>
        <strain evidence="2">CBS 123565</strain>
    </source>
</reference>
<evidence type="ECO:0000313" key="3">
    <source>
        <dbReference type="Proteomes" id="UP001304895"/>
    </source>
</evidence>
<keyword evidence="3" id="KW-1185">Reference proteome</keyword>
<organism evidence="2 3">
    <name type="scientific">Trichocladium antarcticum</name>
    <dbReference type="NCBI Taxonomy" id="1450529"/>
    <lineage>
        <taxon>Eukaryota</taxon>
        <taxon>Fungi</taxon>
        <taxon>Dikarya</taxon>
        <taxon>Ascomycota</taxon>
        <taxon>Pezizomycotina</taxon>
        <taxon>Sordariomycetes</taxon>
        <taxon>Sordariomycetidae</taxon>
        <taxon>Sordariales</taxon>
        <taxon>Chaetomiaceae</taxon>
        <taxon>Trichocladium</taxon>
    </lineage>
</organism>